<evidence type="ECO:0000256" key="2">
    <source>
        <dbReference type="ARBA" id="ARBA00022980"/>
    </source>
</evidence>
<dbReference type="Gene3D" id="2.30.30.70">
    <property type="entry name" value="Ribosomal protein L21"/>
    <property type="match status" value="1"/>
</dbReference>
<gene>
    <name evidence="5" type="primary">RPL21</name>
    <name evidence="5" type="ORF">I7I51_01146</name>
</gene>
<evidence type="ECO:0000256" key="1">
    <source>
        <dbReference type="ARBA" id="ARBA00008427"/>
    </source>
</evidence>
<evidence type="ECO:0000256" key="4">
    <source>
        <dbReference type="SAM" id="MobiDB-lite"/>
    </source>
</evidence>
<dbReference type="VEuPathDB" id="FungiDB:I7I51_01146"/>
<dbReference type="EMBL" id="CP069114">
    <property type="protein sequence ID" value="QSS64084.1"/>
    <property type="molecule type" value="Genomic_DNA"/>
</dbReference>
<sequence length="192" mass="22175">MGHSHGLRSGTRYAFSRDYKKHGVIPLSTYMRVYRVGDIVDIKVNGAVQQGSYAIQGLPRQDRCCLQRDKVRGWRHHLQARRKQIYGEARQRPHRARFPLPIQRRVPPASQGERCQKTEGQGGGYPHPSEETTNRTPGGKNSKHGGKYARDNYTHCIRNDYLKKTKINYPCCMGLGSCFLPFYDYFSYYMSQ</sequence>
<keyword evidence="3" id="KW-0687">Ribonucleoprotein</keyword>
<dbReference type="GO" id="GO:1990904">
    <property type="term" value="C:ribonucleoprotein complex"/>
    <property type="evidence" value="ECO:0007669"/>
    <property type="project" value="UniProtKB-KW"/>
</dbReference>
<dbReference type="FunFam" id="2.30.30.70:FF:000001">
    <property type="entry name" value="60S ribosomal protein L21"/>
    <property type="match status" value="1"/>
</dbReference>
<evidence type="ECO:0000313" key="5">
    <source>
        <dbReference type="EMBL" id="QSS64084.1"/>
    </source>
</evidence>
<organism evidence="5 6">
    <name type="scientific">Ajellomyces capsulatus</name>
    <name type="common">Darling's disease fungus</name>
    <name type="synonym">Histoplasma capsulatum</name>
    <dbReference type="NCBI Taxonomy" id="5037"/>
    <lineage>
        <taxon>Eukaryota</taxon>
        <taxon>Fungi</taxon>
        <taxon>Dikarya</taxon>
        <taxon>Ascomycota</taxon>
        <taxon>Pezizomycotina</taxon>
        <taxon>Eurotiomycetes</taxon>
        <taxon>Eurotiomycetidae</taxon>
        <taxon>Onygenales</taxon>
        <taxon>Ajellomycetaceae</taxon>
        <taxon>Histoplasma</taxon>
    </lineage>
</organism>
<comment type="similarity">
    <text evidence="1">Belongs to the eukaryotic ribosomal protein eL21 family.</text>
</comment>
<proteinExistence type="inferred from homology"/>
<feature type="region of interest" description="Disordered" evidence="4">
    <location>
        <begin position="103"/>
        <end position="146"/>
    </location>
</feature>
<dbReference type="InterPro" id="IPR008991">
    <property type="entry name" value="Translation_prot_SH3-like_sf"/>
</dbReference>
<dbReference type="SUPFAM" id="SSF50104">
    <property type="entry name" value="Translation proteins SH3-like domain"/>
    <property type="match status" value="1"/>
</dbReference>
<dbReference type="OrthoDB" id="1539250at2759"/>
<name>A0A8A1MHK0_AJECA</name>
<dbReference type="GO" id="GO:0005840">
    <property type="term" value="C:ribosome"/>
    <property type="evidence" value="ECO:0007669"/>
    <property type="project" value="UniProtKB-KW"/>
</dbReference>
<dbReference type="Pfam" id="PF01157">
    <property type="entry name" value="Ribosomal_L21e"/>
    <property type="match status" value="1"/>
</dbReference>
<reference evidence="5" key="1">
    <citation type="submission" date="2021-01" db="EMBL/GenBank/DDBJ databases">
        <title>Chromosome-level genome assembly of a human fungal pathogen reveals clustering of transcriptionally co-regulated genes.</title>
        <authorList>
            <person name="Voorhies M."/>
            <person name="Cohen S."/>
            <person name="Shea T.P."/>
            <person name="Petrus S."/>
            <person name="Munoz J.F."/>
            <person name="Poplawski S."/>
            <person name="Goldman W.E."/>
            <person name="Michael T."/>
            <person name="Cuomo C.A."/>
            <person name="Sil A."/>
            <person name="Beyhan S."/>
        </authorList>
    </citation>
    <scope>NUCLEOTIDE SEQUENCE</scope>
    <source>
        <strain evidence="5">WU24</strain>
    </source>
</reference>
<evidence type="ECO:0000313" key="6">
    <source>
        <dbReference type="Proteomes" id="UP000663671"/>
    </source>
</evidence>
<dbReference type="InterPro" id="IPR001147">
    <property type="entry name" value="Ribosomal_eL21"/>
</dbReference>
<dbReference type="PANTHER" id="PTHR20981">
    <property type="entry name" value="60S RIBOSOMAL PROTEIN L21"/>
    <property type="match status" value="1"/>
</dbReference>
<dbReference type="AlphaFoldDB" id="A0A8A1MHK0"/>
<protein>
    <submittedName>
        <fullName evidence="5">Ribosomal protein Srp1</fullName>
    </submittedName>
</protein>
<dbReference type="GO" id="GO:0003735">
    <property type="term" value="F:structural constituent of ribosome"/>
    <property type="evidence" value="ECO:0007669"/>
    <property type="project" value="InterPro"/>
</dbReference>
<dbReference type="GO" id="GO:0006412">
    <property type="term" value="P:translation"/>
    <property type="evidence" value="ECO:0007669"/>
    <property type="project" value="InterPro"/>
</dbReference>
<accession>A0A8A1MHK0</accession>
<keyword evidence="2 5" id="KW-0689">Ribosomal protein</keyword>
<dbReference type="InterPro" id="IPR036948">
    <property type="entry name" value="Ribosomal_eL21_sf"/>
</dbReference>
<dbReference type="Proteomes" id="UP000663671">
    <property type="component" value="Chromosome 1"/>
</dbReference>
<evidence type="ECO:0000256" key="3">
    <source>
        <dbReference type="ARBA" id="ARBA00023274"/>
    </source>
</evidence>